<name>A0A7C4NVH3_9BACT</name>
<accession>A0A7C4NVH3</accession>
<feature type="transmembrane region" description="Helical" evidence="5">
    <location>
        <begin position="65"/>
        <end position="87"/>
    </location>
</feature>
<comment type="subcellular location">
    <subcellularLocation>
        <location evidence="1">Membrane</location>
        <topology evidence="1">Multi-pass membrane protein</topology>
    </subcellularLocation>
</comment>
<reference evidence="7" key="1">
    <citation type="journal article" date="2020" name="mSystems">
        <title>Genome- and Community-Level Interaction Insights into Carbon Utilization and Element Cycling Functions of Hydrothermarchaeota in Hydrothermal Sediment.</title>
        <authorList>
            <person name="Zhou Z."/>
            <person name="Liu Y."/>
            <person name="Xu W."/>
            <person name="Pan J."/>
            <person name="Luo Z.H."/>
            <person name="Li M."/>
        </authorList>
    </citation>
    <scope>NUCLEOTIDE SEQUENCE [LARGE SCALE GENOMIC DNA]</scope>
    <source>
        <strain evidence="7">SpSt-6</strain>
    </source>
</reference>
<comment type="caution">
    <text evidence="7">The sequence shown here is derived from an EMBL/GenBank/DDBJ whole genome shotgun (WGS) entry which is preliminary data.</text>
</comment>
<dbReference type="EMBL" id="DSZN01000037">
    <property type="protein sequence ID" value="HGQ85185.1"/>
    <property type="molecule type" value="Genomic_DNA"/>
</dbReference>
<protein>
    <submittedName>
        <fullName evidence="7">YIP1 family protein</fullName>
    </submittedName>
</protein>
<dbReference type="GO" id="GO:0016020">
    <property type="term" value="C:membrane"/>
    <property type="evidence" value="ECO:0007669"/>
    <property type="project" value="UniProtKB-SubCell"/>
</dbReference>
<evidence type="ECO:0000313" key="7">
    <source>
        <dbReference type="EMBL" id="HGQ85185.1"/>
    </source>
</evidence>
<dbReference type="InterPro" id="IPR006977">
    <property type="entry name" value="Yip1_dom"/>
</dbReference>
<keyword evidence="4 5" id="KW-0472">Membrane</keyword>
<keyword evidence="3 5" id="KW-1133">Transmembrane helix</keyword>
<sequence>MNIVESAKNIILKPSETWTEIKAEEVSISDLYKSYVVILAAIPAIAQFIGSGIIGYSFLGEHFKMGITGALASAIVSYVLSLIAIYVEALIADALAPSFGSQKNITNAFKAVAYSMTPAWVAGVFYILPNLWPLVLIASLYGIYLLYLGLPLMMDTPKEKALGYVIVVVVVTFIINFAIGAIVGAIFTPMPMGGSIGGMIE</sequence>
<organism evidence="7">
    <name type="scientific">Thermodesulfobacterium geofontis</name>
    <dbReference type="NCBI Taxonomy" id="1295609"/>
    <lineage>
        <taxon>Bacteria</taxon>
        <taxon>Pseudomonadati</taxon>
        <taxon>Thermodesulfobacteriota</taxon>
        <taxon>Thermodesulfobacteria</taxon>
        <taxon>Thermodesulfobacteriales</taxon>
        <taxon>Thermodesulfobacteriaceae</taxon>
        <taxon>Thermodesulfobacterium</taxon>
    </lineage>
</organism>
<evidence type="ECO:0000256" key="3">
    <source>
        <dbReference type="ARBA" id="ARBA00022989"/>
    </source>
</evidence>
<feature type="transmembrane region" description="Helical" evidence="5">
    <location>
        <begin position="161"/>
        <end position="187"/>
    </location>
</feature>
<feature type="transmembrane region" description="Helical" evidence="5">
    <location>
        <begin position="35"/>
        <end position="59"/>
    </location>
</feature>
<proteinExistence type="predicted"/>
<feature type="transmembrane region" description="Helical" evidence="5">
    <location>
        <begin position="134"/>
        <end position="154"/>
    </location>
</feature>
<evidence type="ECO:0000256" key="4">
    <source>
        <dbReference type="ARBA" id="ARBA00023136"/>
    </source>
</evidence>
<evidence type="ECO:0000256" key="5">
    <source>
        <dbReference type="SAM" id="Phobius"/>
    </source>
</evidence>
<gene>
    <name evidence="7" type="ORF">ENT66_02075</name>
</gene>
<dbReference type="AlphaFoldDB" id="A0A7C4NVH3"/>
<dbReference type="Pfam" id="PF04893">
    <property type="entry name" value="Yip1"/>
    <property type="match status" value="1"/>
</dbReference>
<evidence type="ECO:0000256" key="2">
    <source>
        <dbReference type="ARBA" id="ARBA00022692"/>
    </source>
</evidence>
<evidence type="ECO:0000256" key="1">
    <source>
        <dbReference type="ARBA" id="ARBA00004141"/>
    </source>
</evidence>
<evidence type="ECO:0000259" key="6">
    <source>
        <dbReference type="Pfam" id="PF04893"/>
    </source>
</evidence>
<feature type="transmembrane region" description="Helical" evidence="5">
    <location>
        <begin position="108"/>
        <end position="128"/>
    </location>
</feature>
<keyword evidence="2 5" id="KW-0812">Transmembrane</keyword>
<feature type="domain" description="Yip1" evidence="6">
    <location>
        <begin position="9"/>
        <end position="175"/>
    </location>
</feature>